<evidence type="ECO:0000313" key="4">
    <source>
        <dbReference type="Proteomes" id="UP000808337"/>
    </source>
</evidence>
<dbReference type="InterPro" id="IPR029058">
    <property type="entry name" value="AB_hydrolase_fold"/>
</dbReference>
<protein>
    <submittedName>
        <fullName evidence="3">Alpha/beta hydrolase</fullName>
    </submittedName>
</protein>
<dbReference type="PANTHER" id="PTHR42886">
    <property type="entry name" value="RE40534P-RELATED"/>
    <property type="match status" value="1"/>
</dbReference>
<comment type="caution">
    <text evidence="3">The sequence shown here is derived from an EMBL/GenBank/DDBJ whole genome shotgun (WGS) entry which is preliminary data.</text>
</comment>
<dbReference type="Proteomes" id="UP000808337">
    <property type="component" value="Unassembled WGS sequence"/>
</dbReference>
<dbReference type="GO" id="GO:0008233">
    <property type="term" value="F:peptidase activity"/>
    <property type="evidence" value="ECO:0007669"/>
    <property type="project" value="InterPro"/>
</dbReference>
<dbReference type="PRINTS" id="PR00793">
    <property type="entry name" value="PROAMNOPTASE"/>
</dbReference>
<reference evidence="3 4" key="1">
    <citation type="submission" date="2020-10" db="EMBL/GenBank/DDBJ databases">
        <title>Connecting structure to function with the recovery of over 1000 high-quality activated sludge metagenome-assembled genomes encoding full-length rRNA genes using long-read sequencing.</title>
        <authorList>
            <person name="Singleton C.M."/>
            <person name="Petriglieri F."/>
            <person name="Kristensen J.M."/>
            <person name="Kirkegaard R.H."/>
            <person name="Michaelsen T.Y."/>
            <person name="Andersen M.H."/>
            <person name="Karst S.M."/>
            <person name="Dueholm M.S."/>
            <person name="Nielsen P.H."/>
            <person name="Albertsen M."/>
        </authorList>
    </citation>
    <scope>NUCLEOTIDE SEQUENCE [LARGE SCALE GENOMIC DNA]</scope>
    <source>
        <strain evidence="3">Ribe_18-Q3-R11-54_MAXAC.273</strain>
    </source>
</reference>
<dbReference type="PANTHER" id="PTHR42886:SF29">
    <property type="entry name" value="PUMMELIG, ISOFORM A"/>
    <property type="match status" value="1"/>
</dbReference>
<dbReference type="InterPro" id="IPR002410">
    <property type="entry name" value="Peptidase_S33"/>
</dbReference>
<dbReference type="AlphaFoldDB" id="A0A9D7SQA6"/>
<name>A0A9D7SQA6_9BACT</name>
<organism evidence="3 4">
    <name type="scientific">Candidatus Opimibacter skivensis</name>
    <dbReference type="NCBI Taxonomy" id="2982028"/>
    <lineage>
        <taxon>Bacteria</taxon>
        <taxon>Pseudomonadati</taxon>
        <taxon>Bacteroidota</taxon>
        <taxon>Saprospiria</taxon>
        <taxon>Saprospirales</taxon>
        <taxon>Saprospiraceae</taxon>
        <taxon>Candidatus Opimibacter</taxon>
    </lineage>
</organism>
<accession>A0A9D7SQA6</accession>
<gene>
    <name evidence="3" type="ORF">IPP15_01550</name>
</gene>
<dbReference type="SUPFAM" id="SSF53474">
    <property type="entry name" value="alpha/beta-Hydrolases"/>
    <property type="match status" value="1"/>
</dbReference>
<proteinExistence type="predicted"/>
<dbReference type="Gene3D" id="3.40.50.1820">
    <property type="entry name" value="alpha/beta hydrolase"/>
    <property type="match status" value="1"/>
</dbReference>
<dbReference type="EMBL" id="JADKGY010000001">
    <property type="protein sequence ID" value="MBK9981107.1"/>
    <property type="molecule type" value="Genomic_DNA"/>
</dbReference>
<evidence type="ECO:0000313" key="3">
    <source>
        <dbReference type="EMBL" id="MBK9981107.1"/>
    </source>
</evidence>
<keyword evidence="1 3" id="KW-0378">Hydrolase</keyword>
<dbReference type="InterPro" id="IPR022742">
    <property type="entry name" value="Hydrolase_4"/>
</dbReference>
<feature type="domain" description="Serine aminopeptidase S33" evidence="2">
    <location>
        <begin position="64"/>
        <end position="237"/>
    </location>
</feature>
<sequence length="336" mass="37508">MNFIIKILTAAFAALLFASCDKEQLITEPGSLVPRTVDEDLTLPSITVNGAMLHAEAFGDPDSTIIVCLHGGPGGDYRYMLNCKDLADHGYRVVFYDQRGSGLSQRFPEKLYRDLGLGAVDLMYDDLSGVIAHYRTHANQKVFLLGHSWGAILAAGYVGKYPLAIQGLVVCEPGGLVFDDIIHYVNEARSPNLWSEWSNDITYPDQFITGKKDQHEILDYKLSMRASKNDVTGEDNTKPGSYWRYGAVINSTLYDIGEQYHPDFSQGLTFFEVPVLFLYSEKNHAYPDEWAARISSVFHPVDLTKIAGVGHDGIVSDDEAWRNMTMPKVLSYFNSL</sequence>
<dbReference type="Pfam" id="PF12146">
    <property type="entry name" value="Hydrolase_4"/>
    <property type="match status" value="1"/>
</dbReference>
<evidence type="ECO:0000259" key="2">
    <source>
        <dbReference type="Pfam" id="PF12146"/>
    </source>
</evidence>
<evidence type="ECO:0000256" key="1">
    <source>
        <dbReference type="ARBA" id="ARBA00022801"/>
    </source>
</evidence>
<dbReference type="PROSITE" id="PS51257">
    <property type="entry name" value="PROKAR_LIPOPROTEIN"/>
    <property type="match status" value="1"/>
</dbReference>
<dbReference type="GO" id="GO:0006508">
    <property type="term" value="P:proteolysis"/>
    <property type="evidence" value="ECO:0007669"/>
    <property type="project" value="InterPro"/>
</dbReference>